<keyword evidence="1" id="KW-0472">Membrane</keyword>
<proteinExistence type="predicted"/>
<evidence type="ECO:0000313" key="2">
    <source>
        <dbReference type="EMBL" id="MFD2565658.1"/>
    </source>
</evidence>
<name>A0ABW5LLC3_9FLAO</name>
<reference evidence="3" key="1">
    <citation type="journal article" date="2019" name="Int. J. Syst. Evol. Microbiol.">
        <title>The Global Catalogue of Microorganisms (GCM) 10K type strain sequencing project: providing services to taxonomists for standard genome sequencing and annotation.</title>
        <authorList>
            <consortium name="The Broad Institute Genomics Platform"/>
            <consortium name="The Broad Institute Genome Sequencing Center for Infectious Disease"/>
            <person name="Wu L."/>
            <person name="Ma J."/>
        </authorList>
    </citation>
    <scope>NUCLEOTIDE SEQUENCE [LARGE SCALE GENOMIC DNA]</scope>
    <source>
        <strain evidence="3">KCTC 52274</strain>
    </source>
</reference>
<gene>
    <name evidence="2" type="ORF">ACFSR1_23485</name>
</gene>
<keyword evidence="1" id="KW-0812">Transmembrane</keyword>
<dbReference type="RefSeq" id="WP_378295478.1">
    <property type="nucleotide sequence ID" value="NZ_JBHULE010000037.1"/>
</dbReference>
<dbReference type="Proteomes" id="UP001597319">
    <property type="component" value="Unassembled WGS sequence"/>
</dbReference>
<evidence type="ECO:0000256" key="1">
    <source>
        <dbReference type="SAM" id="Phobius"/>
    </source>
</evidence>
<keyword evidence="3" id="KW-1185">Reference proteome</keyword>
<dbReference type="EMBL" id="JBHULE010000037">
    <property type="protein sequence ID" value="MFD2565658.1"/>
    <property type="molecule type" value="Genomic_DNA"/>
</dbReference>
<organism evidence="2 3">
    <name type="scientific">Aquimarina rubra</name>
    <dbReference type="NCBI Taxonomy" id="1920033"/>
    <lineage>
        <taxon>Bacteria</taxon>
        <taxon>Pseudomonadati</taxon>
        <taxon>Bacteroidota</taxon>
        <taxon>Flavobacteriia</taxon>
        <taxon>Flavobacteriales</taxon>
        <taxon>Flavobacteriaceae</taxon>
        <taxon>Aquimarina</taxon>
    </lineage>
</organism>
<sequence>MKITLYILALCIITITLLYQFDITILELKPLKDIDLSTLLISFPILLALVERFNELFVVQKINQVREVEDTGKENPKKNFRHTTLTSFTIGLLIAIVGFRILETFMNPPTETLVFQNVAFRSLDCILTASIIAGGTDGWHQLVSLISDITKAKRKKIKEDTA</sequence>
<feature type="transmembrane region" description="Helical" evidence="1">
    <location>
        <begin position="83"/>
        <end position="102"/>
    </location>
</feature>
<comment type="caution">
    <text evidence="2">The sequence shown here is derived from an EMBL/GenBank/DDBJ whole genome shotgun (WGS) entry which is preliminary data.</text>
</comment>
<keyword evidence="1" id="KW-1133">Transmembrane helix</keyword>
<evidence type="ECO:0000313" key="3">
    <source>
        <dbReference type="Proteomes" id="UP001597319"/>
    </source>
</evidence>
<accession>A0ABW5LLC3</accession>
<protein>
    <submittedName>
        <fullName evidence="2">Uncharacterized protein</fullName>
    </submittedName>
</protein>